<name>A0A0F9LP20_9ZZZZ</name>
<accession>A0A0F9LP20</accession>
<evidence type="ECO:0000313" key="2">
    <source>
        <dbReference type="EMBL" id="KKM88976.1"/>
    </source>
</evidence>
<evidence type="ECO:0000256" key="1">
    <source>
        <dbReference type="SAM" id="MobiDB-lite"/>
    </source>
</evidence>
<proteinExistence type="predicted"/>
<reference evidence="2" key="1">
    <citation type="journal article" date="2015" name="Nature">
        <title>Complex archaea that bridge the gap between prokaryotes and eukaryotes.</title>
        <authorList>
            <person name="Spang A."/>
            <person name="Saw J.H."/>
            <person name="Jorgensen S.L."/>
            <person name="Zaremba-Niedzwiedzka K."/>
            <person name="Martijn J."/>
            <person name="Lind A.E."/>
            <person name="van Eijk R."/>
            <person name="Schleper C."/>
            <person name="Guy L."/>
            <person name="Ettema T.J."/>
        </authorList>
    </citation>
    <scope>NUCLEOTIDE SEQUENCE</scope>
</reference>
<feature type="region of interest" description="Disordered" evidence="1">
    <location>
        <begin position="38"/>
        <end position="67"/>
    </location>
</feature>
<protein>
    <submittedName>
        <fullName evidence="2">Uncharacterized protein</fullName>
    </submittedName>
</protein>
<sequence length="67" mass="8150">MKLKWPYNSELYMTIREIREAMPKLDFSNLRITKARPRLANLRRAKPTKPNNEQRETKEGEPLHKEW</sequence>
<feature type="compositionally biased region" description="Basic residues" evidence="1">
    <location>
        <begin position="38"/>
        <end position="47"/>
    </location>
</feature>
<dbReference type="EMBL" id="LAZR01006887">
    <property type="protein sequence ID" value="KKM88976.1"/>
    <property type="molecule type" value="Genomic_DNA"/>
</dbReference>
<gene>
    <name evidence="2" type="ORF">LCGC14_1253150</name>
</gene>
<dbReference type="AlphaFoldDB" id="A0A0F9LP20"/>
<feature type="compositionally biased region" description="Basic and acidic residues" evidence="1">
    <location>
        <begin position="52"/>
        <end position="67"/>
    </location>
</feature>
<organism evidence="2">
    <name type="scientific">marine sediment metagenome</name>
    <dbReference type="NCBI Taxonomy" id="412755"/>
    <lineage>
        <taxon>unclassified sequences</taxon>
        <taxon>metagenomes</taxon>
        <taxon>ecological metagenomes</taxon>
    </lineage>
</organism>
<comment type="caution">
    <text evidence="2">The sequence shown here is derived from an EMBL/GenBank/DDBJ whole genome shotgun (WGS) entry which is preliminary data.</text>
</comment>